<feature type="domain" description="Anti-sigma K factor RskA C-terminal" evidence="2">
    <location>
        <begin position="102"/>
        <end position="220"/>
    </location>
</feature>
<sequence>MNYLNQELQHALAAEYVLGTLRGQARIRFQKLQLRYPEIKQVTHQWENHINSLGEQLKPVSPDPIVWEKVVARLDGVSPKTAASNVVKLQKRANWWRSTTLFAAAASILLAVLMLNPQAPIVFSPDRLTVVQNAENKPLWLIEVFTQTIDIKATELVEAKTLNDYQLWMVPSNGNAPISLGLLPQTGHASLAKVSQFDSLDIAALAVSIEPLGGSPTGAPSEVLFVSELVML</sequence>
<accession>K7AAJ1</accession>
<evidence type="ECO:0000313" key="4">
    <source>
        <dbReference type="Proteomes" id="UP000011864"/>
    </source>
</evidence>
<dbReference type="InterPro" id="IPR051474">
    <property type="entry name" value="Anti-sigma-K/W_factor"/>
</dbReference>
<evidence type="ECO:0000256" key="1">
    <source>
        <dbReference type="SAM" id="Phobius"/>
    </source>
</evidence>
<dbReference type="Proteomes" id="UP000011864">
    <property type="component" value="Chromosome"/>
</dbReference>
<dbReference type="HOGENOM" id="CLU_075065_0_0_6"/>
<proteinExistence type="predicted"/>
<dbReference type="eggNOG" id="COG5343">
    <property type="taxonomic scope" value="Bacteria"/>
</dbReference>
<dbReference type="AlphaFoldDB" id="K7AAJ1"/>
<gene>
    <name evidence="3" type="ORF">C427_5163</name>
</gene>
<name>K7AAJ1_9ALTE</name>
<reference evidence="3 4" key="1">
    <citation type="journal article" date="2013" name="Genome Announc.">
        <title>Complete Genome Sequence of Glaciecola psychrophila Strain 170T.</title>
        <authorList>
            <person name="Yin J."/>
            <person name="Chen J."/>
            <person name="Liu G."/>
            <person name="Yu Y."/>
            <person name="Song L."/>
            <person name="Wang X."/>
            <person name="Qu X."/>
        </authorList>
    </citation>
    <scope>NUCLEOTIDE SEQUENCE [LARGE SCALE GENOMIC DNA]</scope>
    <source>
        <strain evidence="3 4">170</strain>
    </source>
</reference>
<dbReference type="GO" id="GO:0016989">
    <property type="term" value="F:sigma factor antagonist activity"/>
    <property type="evidence" value="ECO:0007669"/>
    <property type="project" value="TreeGrafter"/>
</dbReference>
<dbReference type="PANTHER" id="PTHR37461:SF1">
    <property type="entry name" value="ANTI-SIGMA-K FACTOR RSKA"/>
    <property type="match status" value="1"/>
</dbReference>
<dbReference type="GO" id="GO:0006417">
    <property type="term" value="P:regulation of translation"/>
    <property type="evidence" value="ECO:0007669"/>
    <property type="project" value="TreeGrafter"/>
</dbReference>
<dbReference type="RefSeq" id="WP_007638054.1">
    <property type="nucleotide sequence ID" value="NC_020514.1"/>
</dbReference>
<dbReference type="EMBL" id="CP003837">
    <property type="protein sequence ID" value="AGH47262.1"/>
    <property type="molecule type" value="Genomic_DNA"/>
</dbReference>
<dbReference type="OrthoDB" id="5298046at2"/>
<evidence type="ECO:0000313" key="3">
    <source>
        <dbReference type="EMBL" id="AGH47262.1"/>
    </source>
</evidence>
<dbReference type="STRING" id="1129794.C427_5163"/>
<protein>
    <recommendedName>
        <fullName evidence="2">Anti-sigma K factor RskA C-terminal domain-containing protein</fullName>
    </recommendedName>
</protein>
<dbReference type="PATRIC" id="fig|1129794.4.peg.5148"/>
<dbReference type="KEGG" id="gps:C427_5163"/>
<dbReference type="PANTHER" id="PTHR37461">
    <property type="entry name" value="ANTI-SIGMA-K FACTOR RSKA"/>
    <property type="match status" value="1"/>
</dbReference>
<dbReference type="InterPro" id="IPR018764">
    <property type="entry name" value="RskA_C"/>
</dbReference>
<keyword evidence="1" id="KW-0812">Transmembrane</keyword>
<keyword evidence="4" id="KW-1185">Reference proteome</keyword>
<keyword evidence="1" id="KW-0472">Membrane</keyword>
<dbReference type="GO" id="GO:0005886">
    <property type="term" value="C:plasma membrane"/>
    <property type="evidence" value="ECO:0007669"/>
    <property type="project" value="InterPro"/>
</dbReference>
<dbReference type="Pfam" id="PF10099">
    <property type="entry name" value="RskA_C"/>
    <property type="match status" value="1"/>
</dbReference>
<evidence type="ECO:0000259" key="2">
    <source>
        <dbReference type="Pfam" id="PF10099"/>
    </source>
</evidence>
<feature type="transmembrane region" description="Helical" evidence="1">
    <location>
        <begin position="95"/>
        <end position="115"/>
    </location>
</feature>
<keyword evidence="1" id="KW-1133">Transmembrane helix</keyword>
<organism evidence="3 4">
    <name type="scientific">Paraglaciecola psychrophila 170</name>
    <dbReference type="NCBI Taxonomy" id="1129794"/>
    <lineage>
        <taxon>Bacteria</taxon>
        <taxon>Pseudomonadati</taxon>
        <taxon>Pseudomonadota</taxon>
        <taxon>Gammaproteobacteria</taxon>
        <taxon>Alteromonadales</taxon>
        <taxon>Alteromonadaceae</taxon>
        <taxon>Paraglaciecola</taxon>
    </lineage>
</organism>